<dbReference type="Gene3D" id="3.40.190.10">
    <property type="entry name" value="Periplasmic binding protein-like II"/>
    <property type="match status" value="2"/>
</dbReference>
<dbReference type="FunFam" id="1.10.10.10:FF:000001">
    <property type="entry name" value="LysR family transcriptional regulator"/>
    <property type="match status" value="1"/>
</dbReference>
<dbReference type="PROSITE" id="PS50931">
    <property type="entry name" value="HTH_LYSR"/>
    <property type="match status" value="1"/>
</dbReference>
<reference evidence="7" key="1">
    <citation type="journal article" date="2014" name="Genome Announc.">
        <title>Draft genome sequence of Weissella oryzae SG25T, isolated from fermented rice grains.</title>
        <authorList>
            <person name="Tanizawa Y."/>
            <person name="Fujisawa T."/>
            <person name="Mochizuki T."/>
            <person name="Kaminuma E."/>
            <person name="Suzuki Y."/>
            <person name="Nakamura Y."/>
            <person name="Tohno M."/>
        </authorList>
    </citation>
    <scope>NUCLEOTIDE SEQUENCE [LARGE SCALE GENOMIC DNA]</scope>
    <source>
        <strain evidence="7">DSM 25784 / JCM 18191 / LMG 30913 / SG25</strain>
    </source>
</reference>
<dbReference type="STRING" id="1329250.WOSG25_050840"/>
<dbReference type="InterPro" id="IPR005119">
    <property type="entry name" value="LysR_subst-bd"/>
</dbReference>
<keyword evidence="3" id="KW-0238">DNA-binding</keyword>
<dbReference type="SUPFAM" id="SSF53850">
    <property type="entry name" value="Periplasmic binding protein-like II"/>
    <property type="match status" value="1"/>
</dbReference>
<dbReference type="InterPro" id="IPR036388">
    <property type="entry name" value="WH-like_DNA-bd_sf"/>
</dbReference>
<protein>
    <submittedName>
        <fullName evidence="6">Transcriptional regulator</fullName>
    </submittedName>
</protein>
<dbReference type="eggNOG" id="COG0583">
    <property type="taxonomic scope" value="Bacteria"/>
</dbReference>
<keyword evidence="2" id="KW-0805">Transcription regulation</keyword>
<comment type="similarity">
    <text evidence="1">Belongs to the LysR transcriptional regulatory family.</text>
</comment>
<evidence type="ECO:0000256" key="1">
    <source>
        <dbReference type="ARBA" id="ARBA00009437"/>
    </source>
</evidence>
<dbReference type="SUPFAM" id="SSF46785">
    <property type="entry name" value="Winged helix' DNA-binding domain"/>
    <property type="match status" value="1"/>
</dbReference>
<dbReference type="GO" id="GO:0032993">
    <property type="term" value="C:protein-DNA complex"/>
    <property type="evidence" value="ECO:0007669"/>
    <property type="project" value="TreeGrafter"/>
</dbReference>
<dbReference type="Pfam" id="PF00126">
    <property type="entry name" value="HTH_1"/>
    <property type="match status" value="1"/>
</dbReference>
<dbReference type="Proteomes" id="UP000030643">
    <property type="component" value="Unassembled WGS sequence"/>
</dbReference>
<accession>A0A069CTW7</accession>
<evidence type="ECO:0000256" key="2">
    <source>
        <dbReference type="ARBA" id="ARBA00023015"/>
    </source>
</evidence>
<evidence type="ECO:0000313" key="7">
    <source>
        <dbReference type="Proteomes" id="UP000030643"/>
    </source>
</evidence>
<proteinExistence type="inferred from homology"/>
<feature type="domain" description="HTH lysR-type" evidence="5">
    <location>
        <begin position="1"/>
        <end position="58"/>
    </location>
</feature>
<gene>
    <name evidence="6" type="ORF">WOSG25_050840</name>
</gene>
<dbReference type="GO" id="GO:0003677">
    <property type="term" value="F:DNA binding"/>
    <property type="evidence" value="ECO:0007669"/>
    <property type="project" value="UniProtKB-KW"/>
</dbReference>
<sequence length="298" mass="33229">MNFIQINVFLNVSETLNLSKTAKNLHMTQPAVTKNIQQLESELAIKLFNRGKKGVSLTNEGLYFYQHMSDIMSNIEQLIVQIKSHNFLSSIRLGYTNTPFEELFLPKILEQVSTREPNLKIVLKNFNLNAGIDDIISHRFDLILTTSGNVAGNPAITFDSLFDSKFVALVTKSSALANRSHLDINDLSDTDIILFNPRQSPPAIDRLQRELSIHIKKGRETTADTVAILITLIKGKQGVGILPSFVVDRTDSEIIAIPLDYSAKITYGIAYLTDNDHEELHGLLDIIKEIVNSGAVLI</sequence>
<dbReference type="Gene3D" id="1.10.10.10">
    <property type="entry name" value="Winged helix-like DNA-binding domain superfamily/Winged helix DNA-binding domain"/>
    <property type="match status" value="1"/>
</dbReference>
<keyword evidence="4" id="KW-0804">Transcription</keyword>
<organism evidence="6 7">
    <name type="scientific">Weissella oryzae (strain DSM 25784 / JCM 18191 / LMG 30913 / SG25)</name>
    <dbReference type="NCBI Taxonomy" id="1329250"/>
    <lineage>
        <taxon>Bacteria</taxon>
        <taxon>Bacillati</taxon>
        <taxon>Bacillota</taxon>
        <taxon>Bacilli</taxon>
        <taxon>Lactobacillales</taxon>
        <taxon>Lactobacillaceae</taxon>
        <taxon>Weissella</taxon>
    </lineage>
</organism>
<keyword evidence="7" id="KW-1185">Reference proteome</keyword>
<dbReference type="PRINTS" id="PR00039">
    <property type="entry name" value="HTHLYSR"/>
</dbReference>
<dbReference type="AlphaFoldDB" id="A0A069CTW7"/>
<name>A0A069CTW7_WEIOS</name>
<dbReference type="CDD" id="cd05466">
    <property type="entry name" value="PBP2_LTTR_substrate"/>
    <property type="match status" value="1"/>
</dbReference>
<dbReference type="InterPro" id="IPR000847">
    <property type="entry name" value="LysR_HTH_N"/>
</dbReference>
<dbReference type="RefSeq" id="WP_027698880.1">
    <property type="nucleotide sequence ID" value="NZ_DF820488.1"/>
</dbReference>
<dbReference type="Pfam" id="PF03466">
    <property type="entry name" value="LysR_substrate"/>
    <property type="match status" value="1"/>
</dbReference>
<dbReference type="InterPro" id="IPR036390">
    <property type="entry name" value="WH_DNA-bd_sf"/>
</dbReference>
<evidence type="ECO:0000256" key="4">
    <source>
        <dbReference type="ARBA" id="ARBA00023163"/>
    </source>
</evidence>
<dbReference type="PANTHER" id="PTHR30346:SF28">
    <property type="entry name" value="HTH-TYPE TRANSCRIPTIONAL REGULATOR CYNR"/>
    <property type="match status" value="1"/>
</dbReference>
<dbReference type="EMBL" id="DF820488">
    <property type="protein sequence ID" value="GAK30812.1"/>
    <property type="molecule type" value="Genomic_DNA"/>
</dbReference>
<evidence type="ECO:0000256" key="3">
    <source>
        <dbReference type="ARBA" id="ARBA00023125"/>
    </source>
</evidence>
<evidence type="ECO:0000313" key="6">
    <source>
        <dbReference type="EMBL" id="GAK30812.1"/>
    </source>
</evidence>
<dbReference type="OrthoDB" id="119203at2"/>
<dbReference type="GO" id="GO:0003700">
    <property type="term" value="F:DNA-binding transcription factor activity"/>
    <property type="evidence" value="ECO:0007669"/>
    <property type="project" value="InterPro"/>
</dbReference>
<evidence type="ECO:0000259" key="5">
    <source>
        <dbReference type="PROSITE" id="PS50931"/>
    </source>
</evidence>
<dbReference type="PANTHER" id="PTHR30346">
    <property type="entry name" value="TRANSCRIPTIONAL DUAL REGULATOR HCAR-RELATED"/>
    <property type="match status" value="1"/>
</dbReference>